<gene>
    <name evidence="8" type="ORF">ACFPPB_13055</name>
</gene>
<protein>
    <submittedName>
        <fullName evidence="8">GtrA family protein</fullName>
    </submittedName>
</protein>
<evidence type="ECO:0000259" key="7">
    <source>
        <dbReference type="Pfam" id="PF04138"/>
    </source>
</evidence>
<keyword evidence="3 6" id="KW-0812">Transmembrane</keyword>
<comment type="similarity">
    <text evidence="2">Belongs to the GtrA family.</text>
</comment>
<sequence length="164" mass="18090">MPNDGRSPLMRSLRTLLSRLKSHGIGRQLAFYFLVGITQLVVDWLCFVMLTAWGMPVAPANVIARVFAAVLGFTANGTVTFKSRLRPAHLARFVATWIPLTLANTMVIWALQAFGGLHLAWIIKPLVDALTAVAGFLVARHWIFRAHHKQPEHTPDGGSRATKA</sequence>
<evidence type="ECO:0000256" key="6">
    <source>
        <dbReference type="SAM" id="Phobius"/>
    </source>
</evidence>
<dbReference type="InterPro" id="IPR051401">
    <property type="entry name" value="GtrA_CellWall_Glycosyl"/>
</dbReference>
<accession>A0ABW0T0C1</accession>
<dbReference type="PANTHER" id="PTHR38459">
    <property type="entry name" value="PROPHAGE BACTOPRENOL-LINKED GLUCOSE TRANSLOCASE HOMOLOG"/>
    <property type="match status" value="1"/>
</dbReference>
<dbReference type="RefSeq" id="WP_377327752.1">
    <property type="nucleotide sequence ID" value="NZ_JBHSNG010000013.1"/>
</dbReference>
<feature type="transmembrane region" description="Helical" evidence="6">
    <location>
        <begin position="29"/>
        <end position="50"/>
    </location>
</feature>
<dbReference type="Pfam" id="PF04138">
    <property type="entry name" value="GtrA_DPMS_TM"/>
    <property type="match status" value="1"/>
</dbReference>
<dbReference type="Proteomes" id="UP001596111">
    <property type="component" value="Unassembled WGS sequence"/>
</dbReference>
<name>A0ABW0T0C1_9GAMM</name>
<feature type="transmembrane region" description="Helical" evidence="6">
    <location>
        <begin position="62"/>
        <end position="81"/>
    </location>
</feature>
<keyword evidence="9" id="KW-1185">Reference proteome</keyword>
<dbReference type="InterPro" id="IPR007267">
    <property type="entry name" value="GtrA_DPMS_TM"/>
</dbReference>
<dbReference type="PANTHER" id="PTHR38459:SF1">
    <property type="entry name" value="PROPHAGE BACTOPRENOL-LINKED GLUCOSE TRANSLOCASE HOMOLOG"/>
    <property type="match status" value="1"/>
</dbReference>
<keyword evidence="4 6" id="KW-1133">Transmembrane helix</keyword>
<evidence type="ECO:0000256" key="1">
    <source>
        <dbReference type="ARBA" id="ARBA00004141"/>
    </source>
</evidence>
<evidence type="ECO:0000313" key="9">
    <source>
        <dbReference type="Proteomes" id="UP001596111"/>
    </source>
</evidence>
<reference evidence="9" key="1">
    <citation type="journal article" date="2019" name="Int. J. Syst. Evol. Microbiol.">
        <title>The Global Catalogue of Microorganisms (GCM) 10K type strain sequencing project: providing services to taxonomists for standard genome sequencing and annotation.</title>
        <authorList>
            <consortium name="The Broad Institute Genomics Platform"/>
            <consortium name="The Broad Institute Genome Sequencing Center for Infectious Disease"/>
            <person name="Wu L."/>
            <person name="Ma J."/>
        </authorList>
    </citation>
    <scope>NUCLEOTIDE SEQUENCE [LARGE SCALE GENOMIC DNA]</scope>
    <source>
        <strain evidence="9">CGMCC 1.13587</strain>
    </source>
</reference>
<feature type="transmembrane region" description="Helical" evidence="6">
    <location>
        <begin position="118"/>
        <end position="139"/>
    </location>
</feature>
<evidence type="ECO:0000256" key="5">
    <source>
        <dbReference type="ARBA" id="ARBA00023136"/>
    </source>
</evidence>
<evidence type="ECO:0000313" key="8">
    <source>
        <dbReference type="EMBL" id="MFC5582044.1"/>
    </source>
</evidence>
<proteinExistence type="inferred from homology"/>
<evidence type="ECO:0000256" key="2">
    <source>
        <dbReference type="ARBA" id="ARBA00009399"/>
    </source>
</evidence>
<dbReference type="EMBL" id="JBHSNG010000013">
    <property type="protein sequence ID" value="MFC5582044.1"/>
    <property type="molecule type" value="Genomic_DNA"/>
</dbReference>
<organism evidence="8 9">
    <name type="scientific">Rhodanobacter terrae</name>
    <dbReference type="NCBI Taxonomy" id="418647"/>
    <lineage>
        <taxon>Bacteria</taxon>
        <taxon>Pseudomonadati</taxon>
        <taxon>Pseudomonadota</taxon>
        <taxon>Gammaproteobacteria</taxon>
        <taxon>Lysobacterales</taxon>
        <taxon>Rhodanobacteraceae</taxon>
        <taxon>Rhodanobacter</taxon>
    </lineage>
</organism>
<feature type="transmembrane region" description="Helical" evidence="6">
    <location>
        <begin position="93"/>
        <end position="112"/>
    </location>
</feature>
<comment type="subcellular location">
    <subcellularLocation>
        <location evidence="1">Membrane</location>
        <topology evidence="1">Multi-pass membrane protein</topology>
    </subcellularLocation>
</comment>
<keyword evidence="5 6" id="KW-0472">Membrane</keyword>
<feature type="domain" description="GtrA/DPMS transmembrane" evidence="7">
    <location>
        <begin position="32"/>
        <end position="144"/>
    </location>
</feature>
<evidence type="ECO:0000256" key="3">
    <source>
        <dbReference type="ARBA" id="ARBA00022692"/>
    </source>
</evidence>
<comment type="caution">
    <text evidence="8">The sequence shown here is derived from an EMBL/GenBank/DDBJ whole genome shotgun (WGS) entry which is preliminary data.</text>
</comment>
<evidence type="ECO:0000256" key="4">
    <source>
        <dbReference type="ARBA" id="ARBA00022989"/>
    </source>
</evidence>